<reference evidence="2 3" key="1">
    <citation type="submission" date="2019-08" db="EMBL/GenBank/DDBJ databases">
        <authorList>
            <person name="Wang G."/>
            <person name="Xu Z."/>
        </authorList>
    </citation>
    <scope>NUCLEOTIDE SEQUENCE [LARGE SCALE GENOMIC DNA]</scope>
    <source>
        <strain evidence="2 3">ZX</strain>
    </source>
</reference>
<accession>A0A5D9C1R3</accession>
<keyword evidence="1" id="KW-0812">Transmembrane</keyword>
<keyword evidence="1" id="KW-1133">Transmembrane helix</keyword>
<dbReference type="Proteomes" id="UP000322077">
    <property type="component" value="Unassembled WGS sequence"/>
</dbReference>
<dbReference type="Pfam" id="PF11902">
    <property type="entry name" value="DUF3422"/>
    <property type="match status" value="1"/>
</dbReference>
<dbReference type="EMBL" id="VTOU01000003">
    <property type="protein sequence ID" value="TZG25664.1"/>
    <property type="molecule type" value="Genomic_DNA"/>
</dbReference>
<evidence type="ECO:0000313" key="3">
    <source>
        <dbReference type="Proteomes" id="UP000322077"/>
    </source>
</evidence>
<comment type="caution">
    <text evidence="2">The sequence shown here is derived from an EMBL/GenBank/DDBJ whole genome shotgun (WGS) entry which is preliminary data.</text>
</comment>
<dbReference type="InterPro" id="IPR021830">
    <property type="entry name" value="DUF3422"/>
</dbReference>
<evidence type="ECO:0000313" key="2">
    <source>
        <dbReference type="EMBL" id="TZG25664.1"/>
    </source>
</evidence>
<evidence type="ECO:0000256" key="1">
    <source>
        <dbReference type="SAM" id="Phobius"/>
    </source>
</evidence>
<protein>
    <submittedName>
        <fullName evidence="2">DUF3422 domain-containing protein</fullName>
    </submittedName>
</protein>
<gene>
    <name evidence="2" type="ORF">FYJ91_11640</name>
</gene>
<proteinExistence type="predicted"/>
<organism evidence="2 3">
    <name type="scientific">Sphingomonas montanisoli</name>
    <dbReference type="NCBI Taxonomy" id="2606412"/>
    <lineage>
        <taxon>Bacteria</taxon>
        <taxon>Pseudomonadati</taxon>
        <taxon>Pseudomonadota</taxon>
        <taxon>Alphaproteobacteria</taxon>
        <taxon>Sphingomonadales</taxon>
        <taxon>Sphingomonadaceae</taxon>
        <taxon>Sphingomonas</taxon>
    </lineage>
</organism>
<feature type="transmembrane region" description="Helical" evidence="1">
    <location>
        <begin position="342"/>
        <end position="365"/>
    </location>
</feature>
<dbReference type="AlphaFoldDB" id="A0A5D9C1R3"/>
<keyword evidence="1" id="KW-0472">Membrane</keyword>
<sequence length="409" mass="45481">MTMLMLPSHPDRSRVLAELHARPFTAVDAPRRVLHFAFQTSAREAQEDAQRVEQLAARCTPVGPKVERRHLSIPTENLLWERHGEFVTYTIVVPFGHKADWPEHLIPPGRLLVAVDLRLVSEGLRPAAMVQASIADGRALISTDFAENAEGFVDITIINRNMPSDVAGATVQRVLETETYRCFALLGLPVAERAAVIMGRIEDELPSLMEKMDAASTLEDNRELLDRLTSMTVDLERSSASTHFRFGATKAYAELVRLRLLALSERPDMGGPGLASFLSRRFEPAIRTCATVSEREATLAQKLTRAAQLLRTRVEITLESQNRDLLETMGNRVRLQLRLQQTVEGLSVAAIAYYVASLFHLLVAGLEPVRARVEPELLTSLVTIPIIAAVAFAVRRVRRHHIDADPSLS</sequence>
<feature type="transmembrane region" description="Helical" evidence="1">
    <location>
        <begin position="377"/>
        <end position="394"/>
    </location>
</feature>
<dbReference type="RefSeq" id="WP_149522473.1">
    <property type="nucleotide sequence ID" value="NZ_VTOU01000003.1"/>
</dbReference>
<keyword evidence="3" id="KW-1185">Reference proteome</keyword>
<name>A0A5D9C1R3_9SPHN</name>